<dbReference type="AlphaFoldDB" id="A0AAW1V238"/>
<reference evidence="2 3" key="1">
    <citation type="submission" date="2023-03" db="EMBL/GenBank/DDBJ databases">
        <title>Genome insight into feeding habits of ladybird beetles.</title>
        <authorList>
            <person name="Li H.-S."/>
            <person name="Huang Y.-H."/>
            <person name="Pang H."/>
        </authorList>
    </citation>
    <scope>NUCLEOTIDE SEQUENCE [LARGE SCALE GENOMIC DNA]</scope>
    <source>
        <strain evidence="2">SYSU_2023b</strain>
        <tissue evidence="2">Whole body</tissue>
    </source>
</reference>
<keyword evidence="3" id="KW-1185">Reference proteome</keyword>
<sequence length="192" mass="21029">MAGCPHYMVSGWPVTSGDRGGGRIVVISSGLSAACVATVATALIDGFAHARETTHVNSAHCPPRLYKSDCGDVADIDIIYWYCQKIKAVARSTGIPFSCSIKPTTILDPTATASGSSSLNFKKVFLSPFQFRGLPKASPRKSGRAPRRREKSMIATDTPNKNEIQIRKEAKTEKDSCKDKEKKSFTRQFQWK</sequence>
<feature type="compositionally biased region" description="Basic residues" evidence="1">
    <location>
        <begin position="138"/>
        <end position="150"/>
    </location>
</feature>
<evidence type="ECO:0000256" key="1">
    <source>
        <dbReference type="SAM" id="MobiDB-lite"/>
    </source>
</evidence>
<feature type="region of interest" description="Disordered" evidence="1">
    <location>
        <begin position="135"/>
        <end position="192"/>
    </location>
</feature>
<protein>
    <submittedName>
        <fullName evidence="2">Uncharacterized protein</fullName>
    </submittedName>
</protein>
<gene>
    <name evidence="2" type="ORF">WA026_022363</name>
</gene>
<accession>A0AAW1V238</accession>
<feature type="compositionally biased region" description="Basic and acidic residues" evidence="1">
    <location>
        <begin position="164"/>
        <end position="184"/>
    </location>
</feature>
<evidence type="ECO:0000313" key="2">
    <source>
        <dbReference type="EMBL" id="KAK9887428.1"/>
    </source>
</evidence>
<dbReference type="EMBL" id="JARQZJ010000109">
    <property type="protein sequence ID" value="KAK9887428.1"/>
    <property type="molecule type" value="Genomic_DNA"/>
</dbReference>
<evidence type="ECO:0000313" key="3">
    <source>
        <dbReference type="Proteomes" id="UP001431783"/>
    </source>
</evidence>
<dbReference type="Proteomes" id="UP001431783">
    <property type="component" value="Unassembled WGS sequence"/>
</dbReference>
<name>A0AAW1V238_9CUCU</name>
<organism evidence="2 3">
    <name type="scientific">Henosepilachna vigintioctopunctata</name>
    <dbReference type="NCBI Taxonomy" id="420089"/>
    <lineage>
        <taxon>Eukaryota</taxon>
        <taxon>Metazoa</taxon>
        <taxon>Ecdysozoa</taxon>
        <taxon>Arthropoda</taxon>
        <taxon>Hexapoda</taxon>
        <taxon>Insecta</taxon>
        <taxon>Pterygota</taxon>
        <taxon>Neoptera</taxon>
        <taxon>Endopterygota</taxon>
        <taxon>Coleoptera</taxon>
        <taxon>Polyphaga</taxon>
        <taxon>Cucujiformia</taxon>
        <taxon>Coccinelloidea</taxon>
        <taxon>Coccinellidae</taxon>
        <taxon>Epilachninae</taxon>
        <taxon>Epilachnini</taxon>
        <taxon>Henosepilachna</taxon>
    </lineage>
</organism>
<comment type="caution">
    <text evidence="2">The sequence shown here is derived from an EMBL/GenBank/DDBJ whole genome shotgun (WGS) entry which is preliminary data.</text>
</comment>
<proteinExistence type="predicted"/>